<evidence type="ECO:0000313" key="1">
    <source>
        <dbReference type="EMBL" id="KAF2275828.1"/>
    </source>
</evidence>
<sequence length="130" mass="14651">RSISHYVKTRILRPTLLPTLLRTMRGTLFPNNTLGPARQPPSAEEAKQIRRRCAVQLLSLVPPRVASIFFASESTAVHLEQVEEALCTLEDPYLNKHLIFQIVELIVLRLVPELGETGVKELLDDRLGCL</sequence>
<accession>A0A6A6JIQ1</accession>
<dbReference type="Proteomes" id="UP000800097">
    <property type="component" value="Unassembled WGS sequence"/>
</dbReference>
<name>A0A6A6JIQ1_WESOR</name>
<dbReference type="AlphaFoldDB" id="A0A6A6JIQ1"/>
<reference evidence="1" key="1">
    <citation type="journal article" date="2020" name="Stud. Mycol.">
        <title>101 Dothideomycetes genomes: a test case for predicting lifestyles and emergence of pathogens.</title>
        <authorList>
            <person name="Haridas S."/>
            <person name="Albert R."/>
            <person name="Binder M."/>
            <person name="Bloem J."/>
            <person name="Labutti K."/>
            <person name="Salamov A."/>
            <person name="Andreopoulos B."/>
            <person name="Baker S."/>
            <person name="Barry K."/>
            <person name="Bills G."/>
            <person name="Bluhm B."/>
            <person name="Cannon C."/>
            <person name="Castanera R."/>
            <person name="Culley D."/>
            <person name="Daum C."/>
            <person name="Ezra D."/>
            <person name="Gonzalez J."/>
            <person name="Henrissat B."/>
            <person name="Kuo A."/>
            <person name="Liang C."/>
            <person name="Lipzen A."/>
            <person name="Lutzoni F."/>
            <person name="Magnuson J."/>
            <person name="Mondo S."/>
            <person name="Nolan M."/>
            <person name="Ohm R."/>
            <person name="Pangilinan J."/>
            <person name="Park H.-J."/>
            <person name="Ramirez L."/>
            <person name="Alfaro M."/>
            <person name="Sun H."/>
            <person name="Tritt A."/>
            <person name="Yoshinaga Y."/>
            <person name="Zwiers L.-H."/>
            <person name="Turgeon B."/>
            <person name="Goodwin S."/>
            <person name="Spatafora J."/>
            <person name="Crous P."/>
            <person name="Grigoriev I."/>
        </authorList>
    </citation>
    <scope>NUCLEOTIDE SEQUENCE</scope>
    <source>
        <strain evidence="1">CBS 379.55</strain>
    </source>
</reference>
<proteinExistence type="predicted"/>
<gene>
    <name evidence="1" type="ORF">EI97DRAFT_378312</name>
</gene>
<dbReference type="RefSeq" id="XP_033653367.1">
    <property type="nucleotide sequence ID" value="XM_033795656.1"/>
</dbReference>
<evidence type="ECO:0000313" key="2">
    <source>
        <dbReference type="Proteomes" id="UP000800097"/>
    </source>
</evidence>
<dbReference type="OrthoDB" id="5582218at2759"/>
<keyword evidence="2" id="KW-1185">Reference proteome</keyword>
<evidence type="ECO:0008006" key="3">
    <source>
        <dbReference type="Google" id="ProtNLM"/>
    </source>
</evidence>
<feature type="non-terminal residue" evidence="1">
    <location>
        <position position="1"/>
    </location>
</feature>
<dbReference type="GeneID" id="54548831"/>
<dbReference type="EMBL" id="ML986495">
    <property type="protein sequence ID" value="KAF2275828.1"/>
    <property type="molecule type" value="Genomic_DNA"/>
</dbReference>
<organism evidence="1 2">
    <name type="scientific">Westerdykella ornata</name>
    <dbReference type="NCBI Taxonomy" id="318751"/>
    <lineage>
        <taxon>Eukaryota</taxon>
        <taxon>Fungi</taxon>
        <taxon>Dikarya</taxon>
        <taxon>Ascomycota</taxon>
        <taxon>Pezizomycotina</taxon>
        <taxon>Dothideomycetes</taxon>
        <taxon>Pleosporomycetidae</taxon>
        <taxon>Pleosporales</taxon>
        <taxon>Sporormiaceae</taxon>
        <taxon>Westerdykella</taxon>
    </lineage>
</organism>
<protein>
    <recommendedName>
        <fullName evidence="3">PXA domain-containing protein</fullName>
    </recommendedName>
</protein>